<feature type="compositionally biased region" description="Basic and acidic residues" evidence="1">
    <location>
        <begin position="576"/>
        <end position="599"/>
    </location>
</feature>
<dbReference type="Pfam" id="PF08634">
    <property type="entry name" value="Pet127"/>
    <property type="match status" value="1"/>
</dbReference>
<feature type="region of interest" description="Disordered" evidence="1">
    <location>
        <begin position="432"/>
        <end position="453"/>
    </location>
</feature>
<feature type="compositionally biased region" description="Basic residues" evidence="1">
    <location>
        <begin position="700"/>
        <end position="709"/>
    </location>
</feature>
<feature type="region of interest" description="Disordered" evidence="1">
    <location>
        <begin position="575"/>
        <end position="602"/>
    </location>
</feature>
<feature type="compositionally biased region" description="Polar residues" evidence="1">
    <location>
        <begin position="714"/>
        <end position="729"/>
    </location>
</feature>
<dbReference type="Proteomes" id="UP000309601">
    <property type="component" value="Unassembled WGS sequence"/>
</dbReference>
<evidence type="ECO:0000313" key="3">
    <source>
        <dbReference type="Proteomes" id="UP000309601"/>
    </source>
</evidence>
<dbReference type="GO" id="GO:0000964">
    <property type="term" value="P:mitochondrial RNA 5'-end processing"/>
    <property type="evidence" value="ECO:0007669"/>
    <property type="project" value="TreeGrafter"/>
</dbReference>
<dbReference type="InterPro" id="IPR013943">
    <property type="entry name" value="Pet127"/>
</dbReference>
<dbReference type="EMBL" id="SPRW01000011">
    <property type="protein sequence ID" value="TIC67752.1"/>
    <property type="molecule type" value="Genomic_DNA"/>
</dbReference>
<dbReference type="PANTHER" id="PTHR31014">
    <property type="entry name" value="MITOCHONDRIAL TRANSLATION SYSTEM COMPONENT PET127-RELATED"/>
    <property type="match status" value="1"/>
</dbReference>
<gene>
    <name evidence="2" type="ORF">E3Q02_01386</name>
</gene>
<feature type="region of interest" description="Disordered" evidence="1">
    <location>
        <begin position="619"/>
        <end position="770"/>
    </location>
</feature>
<sequence>MTSVLSHIHFLLTNWKPVNFESLSEDFQGMSDNFSYSTKLPGAIVLRKVGQESSETTEEPIYAIDKDKSYDLEEDNVLLWVGTQLEKQLTMPTDEFSGLLRANPITDTVKEKMTEREAYHYSKANKILMRSQLDCFDSRLPRKTFDIKTRAVVAVRMDVLNYRAGGGYSIKKSRGLFESFEREYYDMVRTYHNTQRIFGFQYVPLEEMDQRIYGSSVMASQSFKHSIGILERALDDATALIPDESLSITFDTREGEQYMSVYVESAEDTSENKVTYVIDYEVKSYINNKAVPKDKFVDFATIKNENASWTVEVISRTSKVEESDQVKANLALSRQAFHDMNKVVLPPGMSAQDLMKMREERRGWRGQSGNDEDIEIKLRDIEEERERYIKEQFQGFGDSTSPQLTKEQEGLLNEIKGTAERIAKEKIEQLGEANNKIKQQPSDRPPPTHRPTSSIDAYKAALKDVVRVQGKPLPSPKSVPQQLPLSRSRTQDGAYPQSNSDDGARKSAARMSRSNTTDSKTGKKPGKHFDVIDSWDVTAVTGSALWHHDSPYDAASPSRNDSHKAPVKAFNAQMMHESREVKPAETEDERENRLREEKKKRNPLLEVWGKHEEEPWEAFSAGAKNLPSGGARVTSDMYQESPLLPPKPTRKPSTRIPPPRPIKMDDEIDPDKPIQWSGGSARRSSVGPSDTMRRSQSLLKRWKSSRRSPKSQSGGNSTASQTPSISPSPSAYDKNLPEPPTGKSEKEETPPPETPIKEKENESEPLLTRKRSLLDKVKVLGKGVRVRSKDAKVAN</sequence>
<feature type="compositionally biased region" description="Polar residues" evidence="1">
    <location>
        <begin position="478"/>
        <end position="488"/>
    </location>
</feature>
<comment type="caution">
    <text evidence="2">The sequence shown here is derived from an EMBL/GenBank/DDBJ whole genome shotgun (WGS) entry which is preliminary data.</text>
</comment>
<name>A0AB38MWN2_9BASI</name>
<protein>
    <submittedName>
        <fullName evidence="2">Pet127-domain-containing protein</fullName>
    </submittedName>
</protein>
<dbReference type="PANTHER" id="PTHR31014:SF0">
    <property type="entry name" value="MITOCHONDRIAL TRANSLATION SYSTEM COMPONENT PET127-RELATED"/>
    <property type="match status" value="1"/>
</dbReference>
<feature type="compositionally biased region" description="Basic and acidic residues" evidence="1">
    <location>
        <begin position="743"/>
        <end position="762"/>
    </location>
</feature>
<dbReference type="AlphaFoldDB" id="A0AB38MWN2"/>
<proteinExistence type="predicted"/>
<reference evidence="2 3" key="1">
    <citation type="submission" date="2019-03" db="EMBL/GenBank/DDBJ databases">
        <title>Sequencing 25 genomes of Wallemia mellicola.</title>
        <authorList>
            <person name="Gostincar C."/>
        </authorList>
    </citation>
    <scope>NUCLEOTIDE SEQUENCE [LARGE SCALE GENOMIC DNA]</scope>
    <source>
        <strain evidence="2 3">EXF-1274</strain>
    </source>
</reference>
<dbReference type="Pfam" id="PF08316">
    <property type="entry name" value="Pal1"/>
    <property type="match status" value="1"/>
</dbReference>
<evidence type="ECO:0000313" key="2">
    <source>
        <dbReference type="EMBL" id="TIC67752.1"/>
    </source>
</evidence>
<evidence type="ECO:0000256" key="1">
    <source>
        <dbReference type="SAM" id="MobiDB-lite"/>
    </source>
</evidence>
<feature type="region of interest" description="Disordered" evidence="1">
    <location>
        <begin position="470"/>
        <end position="529"/>
    </location>
</feature>
<dbReference type="InterPro" id="IPR013226">
    <property type="entry name" value="Pal1"/>
</dbReference>
<accession>A0AB38MWN2</accession>
<dbReference type="GO" id="GO:0005740">
    <property type="term" value="C:mitochondrial envelope"/>
    <property type="evidence" value="ECO:0007669"/>
    <property type="project" value="TreeGrafter"/>
</dbReference>
<organism evidence="2 3">
    <name type="scientific">Wallemia mellicola</name>
    <dbReference type="NCBI Taxonomy" id="1708541"/>
    <lineage>
        <taxon>Eukaryota</taxon>
        <taxon>Fungi</taxon>
        <taxon>Dikarya</taxon>
        <taxon>Basidiomycota</taxon>
        <taxon>Wallemiomycotina</taxon>
        <taxon>Wallemiomycetes</taxon>
        <taxon>Wallemiales</taxon>
        <taxon>Wallemiaceae</taxon>
        <taxon>Wallemia</taxon>
    </lineage>
</organism>